<evidence type="ECO:0000259" key="10">
    <source>
        <dbReference type="Pfam" id="PF10497"/>
    </source>
</evidence>
<evidence type="ECO:0000256" key="6">
    <source>
        <dbReference type="ARBA" id="ARBA00022843"/>
    </source>
</evidence>
<accession>A0AAW1L782</accession>
<keyword evidence="9" id="KW-0539">Nucleus</keyword>
<reference evidence="11 12" key="1">
    <citation type="journal article" date="2024" name="BMC Genomics">
        <title>De novo assembly and annotation of Popillia japonica's genome with initial clues to its potential as an invasive pest.</title>
        <authorList>
            <person name="Cucini C."/>
            <person name="Boschi S."/>
            <person name="Funari R."/>
            <person name="Cardaioli E."/>
            <person name="Iannotti N."/>
            <person name="Marturano G."/>
            <person name="Paoli F."/>
            <person name="Bruttini M."/>
            <person name="Carapelli A."/>
            <person name="Frati F."/>
            <person name="Nardi F."/>
        </authorList>
    </citation>
    <scope>NUCLEOTIDE SEQUENCE [LARGE SCALE GENOMIC DNA]</scope>
    <source>
        <strain evidence="11">DMR45628</strain>
    </source>
</reference>
<comment type="subcellular location">
    <subcellularLocation>
        <location evidence="2">Cytoplasm</location>
    </subcellularLocation>
    <subcellularLocation>
        <location evidence="1">Nucleus</location>
    </subcellularLocation>
</comment>
<dbReference type="GO" id="GO:0008270">
    <property type="term" value="F:zinc ion binding"/>
    <property type="evidence" value="ECO:0007669"/>
    <property type="project" value="UniProtKB-KW"/>
</dbReference>
<dbReference type="InterPro" id="IPR040221">
    <property type="entry name" value="CDCA7/CDA7L"/>
</dbReference>
<keyword evidence="3" id="KW-0963">Cytoplasm</keyword>
<dbReference type="PANTHER" id="PTHR31169:SF8">
    <property type="entry name" value="ZINC-FINGER DOMAIN OF MONOAMINE-OXIDASE A REPRESSOR R1 PROTEIN"/>
    <property type="match status" value="1"/>
</dbReference>
<keyword evidence="11" id="KW-0479">Metal-binding</keyword>
<keyword evidence="11" id="KW-0862">Zinc</keyword>
<dbReference type="AlphaFoldDB" id="A0AAW1L782"/>
<organism evidence="11 12">
    <name type="scientific">Popillia japonica</name>
    <name type="common">Japanese beetle</name>
    <dbReference type="NCBI Taxonomy" id="7064"/>
    <lineage>
        <taxon>Eukaryota</taxon>
        <taxon>Metazoa</taxon>
        <taxon>Ecdysozoa</taxon>
        <taxon>Arthropoda</taxon>
        <taxon>Hexapoda</taxon>
        <taxon>Insecta</taxon>
        <taxon>Pterygota</taxon>
        <taxon>Neoptera</taxon>
        <taxon>Endopterygota</taxon>
        <taxon>Coleoptera</taxon>
        <taxon>Polyphaga</taxon>
        <taxon>Scarabaeiformia</taxon>
        <taxon>Scarabaeidae</taxon>
        <taxon>Rutelinae</taxon>
        <taxon>Popillia</taxon>
    </lineage>
</organism>
<gene>
    <name evidence="11" type="ORF">QE152_g15805</name>
</gene>
<keyword evidence="7" id="KW-0805">Transcription regulation</keyword>
<keyword evidence="4" id="KW-1017">Isopeptide bond</keyword>
<evidence type="ECO:0000256" key="7">
    <source>
        <dbReference type="ARBA" id="ARBA00023015"/>
    </source>
</evidence>
<dbReference type="GO" id="GO:0005737">
    <property type="term" value="C:cytoplasm"/>
    <property type="evidence" value="ECO:0007669"/>
    <property type="project" value="UniProtKB-SubCell"/>
</dbReference>
<keyword evidence="8" id="KW-0804">Transcription</keyword>
<evidence type="ECO:0000313" key="11">
    <source>
        <dbReference type="EMBL" id="KAK9729716.1"/>
    </source>
</evidence>
<dbReference type="Pfam" id="PF10497">
    <property type="entry name" value="zf-4CXXC_R1"/>
    <property type="match status" value="1"/>
</dbReference>
<keyword evidence="11" id="KW-0863">Zinc-finger</keyword>
<protein>
    <submittedName>
        <fullName evidence="11">Zinc-finger domain of monoamine-oxidase A repressor R1</fullName>
    </submittedName>
</protein>
<evidence type="ECO:0000256" key="2">
    <source>
        <dbReference type="ARBA" id="ARBA00004496"/>
    </source>
</evidence>
<dbReference type="InterPro" id="IPR018866">
    <property type="entry name" value="Znf-4CXXC_R1"/>
</dbReference>
<dbReference type="PANTHER" id="PTHR31169">
    <property type="entry name" value="OS05G0300700 PROTEIN"/>
    <property type="match status" value="1"/>
</dbReference>
<dbReference type="GO" id="GO:0006355">
    <property type="term" value="P:regulation of DNA-templated transcription"/>
    <property type="evidence" value="ECO:0007669"/>
    <property type="project" value="InterPro"/>
</dbReference>
<keyword evidence="12" id="KW-1185">Reference proteome</keyword>
<evidence type="ECO:0000256" key="5">
    <source>
        <dbReference type="ARBA" id="ARBA00022553"/>
    </source>
</evidence>
<keyword evidence="6" id="KW-0832">Ubl conjugation</keyword>
<evidence type="ECO:0000256" key="4">
    <source>
        <dbReference type="ARBA" id="ARBA00022499"/>
    </source>
</evidence>
<keyword evidence="5" id="KW-0597">Phosphoprotein</keyword>
<feature type="domain" description="Zinc-finger" evidence="10">
    <location>
        <begin position="168"/>
        <end position="238"/>
    </location>
</feature>
<evidence type="ECO:0000256" key="1">
    <source>
        <dbReference type="ARBA" id="ARBA00004123"/>
    </source>
</evidence>
<dbReference type="EMBL" id="JASPKY010000158">
    <property type="protein sequence ID" value="KAK9729716.1"/>
    <property type="molecule type" value="Genomic_DNA"/>
</dbReference>
<proteinExistence type="predicted"/>
<evidence type="ECO:0000256" key="9">
    <source>
        <dbReference type="ARBA" id="ARBA00023242"/>
    </source>
</evidence>
<dbReference type="GO" id="GO:0005634">
    <property type="term" value="C:nucleus"/>
    <property type="evidence" value="ECO:0007669"/>
    <property type="project" value="UniProtKB-SubCell"/>
</dbReference>
<name>A0AAW1L782_POPJA</name>
<dbReference type="Proteomes" id="UP001458880">
    <property type="component" value="Unassembled WGS sequence"/>
</dbReference>
<sequence>MDFDMSGDEEISELERLRQKNMKEFEAMMSEFAKDINESIIILNDYGKLQNNKRKKKAPPKELFERRRSDRLLNKPKRRALPEELFGRRRSDRLLNITPRFSFKDLEDDERKRRKRLCLKNSRVPPFVAVEDITDTYLESRVPPFVAVEDITDTYLESIAMRVVDKTYSSRIGTSCHQCCEKTLDSKTYCRSGDCIGLRGQFCGICLKTLYGENAKDALLDPEWKCPPCRGVCHCSENAKDALLDPEWKCPPCRGVCHCSICRQNKESDL</sequence>
<evidence type="ECO:0000256" key="3">
    <source>
        <dbReference type="ARBA" id="ARBA00022490"/>
    </source>
</evidence>
<evidence type="ECO:0000256" key="8">
    <source>
        <dbReference type="ARBA" id="ARBA00023163"/>
    </source>
</evidence>
<evidence type="ECO:0000313" key="12">
    <source>
        <dbReference type="Proteomes" id="UP001458880"/>
    </source>
</evidence>
<comment type="caution">
    <text evidence="11">The sequence shown here is derived from an EMBL/GenBank/DDBJ whole genome shotgun (WGS) entry which is preliminary data.</text>
</comment>